<feature type="transmembrane region" description="Helical" evidence="6">
    <location>
        <begin position="225"/>
        <end position="244"/>
    </location>
</feature>
<dbReference type="RefSeq" id="WP_158953538.1">
    <property type="nucleotide sequence ID" value="NZ_CP046914.1"/>
</dbReference>
<feature type="transmembrane region" description="Helical" evidence="6">
    <location>
        <begin position="26"/>
        <end position="43"/>
    </location>
</feature>
<proteinExistence type="predicted"/>
<evidence type="ECO:0000256" key="2">
    <source>
        <dbReference type="ARBA" id="ARBA00022475"/>
    </source>
</evidence>
<keyword evidence="2" id="KW-1003">Cell membrane</keyword>
<dbReference type="KEGG" id="pacs:FAZ98_21360"/>
<name>A0A7Z2GMH7_9BURK</name>
<keyword evidence="3 6" id="KW-0812">Transmembrane</keyword>
<evidence type="ECO:0000313" key="8">
    <source>
        <dbReference type="Proteomes" id="UP000433577"/>
    </source>
</evidence>
<dbReference type="Proteomes" id="UP000433577">
    <property type="component" value="Chromosome 2"/>
</dbReference>
<accession>A0A7Z2GMH7</accession>
<feature type="transmembrane region" description="Helical" evidence="6">
    <location>
        <begin position="139"/>
        <end position="162"/>
    </location>
</feature>
<evidence type="ECO:0000256" key="5">
    <source>
        <dbReference type="ARBA" id="ARBA00023136"/>
    </source>
</evidence>
<protein>
    <submittedName>
        <fullName evidence="7">ABC transporter permease</fullName>
    </submittedName>
</protein>
<dbReference type="AlphaFoldDB" id="A0A7Z2GMH7"/>
<evidence type="ECO:0000313" key="7">
    <source>
        <dbReference type="EMBL" id="QGZ64274.1"/>
    </source>
</evidence>
<comment type="subcellular location">
    <subcellularLocation>
        <location evidence="1">Cell membrane</location>
        <topology evidence="1">Multi-pass membrane protein</topology>
    </subcellularLocation>
</comment>
<keyword evidence="8" id="KW-1185">Reference proteome</keyword>
<dbReference type="GO" id="GO:0022857">
    <property type="term" value="F:transmembrane transporter activity"/>
    <property type="evidence" value="ECO:0007669"/>
    <property type="project" value="InterPro"/>
</dbReference>
<dbReference type="OrthoDB" id="9799990at2"/>
<organism evidence="7 8">
    <name type="scientific">Paraburkholderia acidisoli</name>
    <dbReference type="NCBI Taxonomy" id="2571748"/>
    <lineage>
        <taxon>Bacteria</taxon>
        <taxon>Pseudomonadati</taxon>
        <taxon>Pseudomonadota</taxon>
        <taxon>Betaproteobacteria</taxon>
        <taxon>Burkholderiales</taxon>
        <taxon>Burkholderiaceae</taxon>
        <taxon>Paraburkholderia</taxon>
    </lineage>
</organism>
<dbReference type="InterPro" id="IPR001851">
    <property type="entry name" value="ABC_transp_permease"/>
</dbReference>
<evidence type="ECO:0000256" key="4">
    <source>
        <dbReference type="ARBA" id="ARBA00022989"/>
    </source>
</evidence>
<feature type="transmembrane region" description="Helical" evidence="6">
    <location>
        <begin position="82"/>
        <end position="101"/>
    </location>
</feature>
<gene>
    <name evidence="7" type="ORF">FAZ98_21360</name>
</gene>
<keyword evidence="5 6" id="KW-0472">Membrane</keyword>
<feature type="transmembrane region" description="Helical" evidence="6">
    <location>
        <begin position="55"/>
        <end position="75"/>
    </location>
</feature>
<feature type="transmembrane region" description="Helical" evidence="6">
    <location>
        <begin position="307"/>
        <end position="323"/>
    </location>
</feature>
<dbReference type="GO" id="GO:0005886">
    <property type="term" value="C:plasma membrane"/>
    <property type="evidence" value="ECO:0007669"/>
    <property type="project" value="UniProtKB-SubCell"/>
</dbReference>
<reference evidence="7 8" key="1">
    <citation type="submission" date="2019-12" db="EMBL/GenBank/DDBJ databases">
        <title>Paraburkholderia acidiphila 7Q-K02 sp. nov and Paraburkholderia acidisoli DHF22 sp. nov., two strains isolated from forest soil.</title>
        <authorList>
            <person name="Gao Z."/>
            <person name="Qiu L."/>
        </authorList>
    </citation>
    <scope>NUCLEOTIDE SEQUENCE [LARGE SCALE GENOMIC DNA]</scope>
    <source>
        <strain evidence="7 8">DHF22</strain>
    </source>
</reference>
<evidence type="ECO:0000256" key="3">
    <source>
        <dbReference type="ARBA" id="ARBA00022692"/>
    </source>
</evidence>
<dbReference type="PANTHER" id="PTHR32196">
    <property type="entry name" value="ABC TRANSPORTER PERMEASE PROTEIN YPHD-RELATED-RELATED"/>
    <property type="match status" value="1"/>
</dbReference>
<feature type="transmembrane region" description="Helical" evidence="6">
    <location>
        <begin position="168"/>
        <end position="196"/>
    </location>
</feature>
<feature type="transmembrane region" description="Helical" evidence="6">
    <location>
        <begin position="107"/>
        <end position="132"/>
    </location>
</feature>
<keyword evidence="4 6" id="KW-1133">Transmembrane helix</keyword>
<sequence>MTTSTTPPARSAARVRLYAPARRERLTLAAATVALLLVLGALQPNVLSLGNLENILVQASYMMVFATAQAIVILTRGLDLSLGVTVSLASVCAALAMTHFADHAVAAPALGVAAGLGAALAVGLFNGVCIAWTRISPFVVTLGTMNIVLTLSSTVSGGFPVAPLPAGFAALATAQVAGVPVQLPIVAVTLGALAWLMSRTVFGRSLTLIGANPAAARVAGVRVKLTLLLGYLLCGALVAIGALLLTARTGSGEPNLGGNLALQSIAAAVLGGIRLQGGEGDVLAPVLGALFVTILGNGMDLLHLNGFLQQILLGAIIVAALGLDRFRAHARLGAFLQRFIRRTQS</sequence>
<dbReference type="EMBL" id="CP046914">
    <property type="protein sequence ID" value="QGZ64274.1"/>
    <property type="molecule type" value="Genomic_DNA"/>
</dbReference>
<dbReference type="Pfam" id="PF02653">
    <property type="entry name" value="BPD_transp_2"/>
    <property type="match status" value="1"/>
</dbReference>
<dbReference type="CDD" id="cd06579">
    <property type="entry name" value="TM_PBP1_transp_AraH_like"/>
    <property type="match status" value="1"/>
</dbReference>
<evidence type="ECO:0000256" key="6">
    <source>
        <dbReference type="SAM" id="Phobius"/>
    </source>
</evidence>
<dbReference type="PANTHER" id="PTHR32196:SF72">
    <property type="entry name" value="RIBOSE IMPORT PERMEASE PROTEIN RBSC"/>
    <property type="match status" value="1"/>
</dbReference>
<evidence type="ECO:0000256" key="1">
    <source>
        <dbReference type="ARBA" id="ARBA00004651"/>
    </source>
</evidence>